<dbReference type="PANTHER" id="PTHR23417">
    <property type="entry name" value="3-DEOXY-D-MANNO-OCTULOSONIC-ACID TRANSFERASE/TRNA GUANINE-N 7 - -METHYLTRANSFERASE"/>
    <property type="match status" value="1"/>
</dbReference>
<dbReference type="NCBIfam" id="TIGR00091">
    <property type="entry name" value="tRNA (guanosine(46)-N7)-methyltransferase TrmB"/>
    <property type="match status" value="1"/>
</dbReference>
<evidence type="ECO:0000256" key="4">
    <source>
        <dbReference type="ARBA" id="ARBA00022679"/>
    </source>
</evidence>
<feature type="binding site" evidence="7">
    <location>
        <position position="72"/>
    </location>
    <ligand>
        <name>S-adenosyl-L-methionine</name>
        <dbReference type="ChEBI" id="CHEBI:59789"/>
    </ligand>
</feature>
<evidence type="ECO:0000256" key="1">
    <source>
        <dbReference type="ARBA" id="ARBA00000142"/>
    </source>
</evidence>
<comment type="similarity">
    <text evidence="7">Belongs to the class I-like SAM-binding methyltransferase superfamily. TrmB family.</text>
</comment>
<reference evidence="8 9" key="1">
    <citation type="submission" date="2016-10" db="EMBL/GenBank/DDBJ databases">
        <authorList>
            <person name="Varghese N."/>
            <person name="Submissions S."/>
        </authorList>
    </citation>
    <scope>NUCLEOTIDE SEQUENCE [LARGE SCALE GENOMIC DNA]</scope>
    <source>
        <strain evidence="8 9">DSM 17997</strain>
    </source>
</reference>
<comment type="function">
    <text evidence="2 7">Catalyzes the formation of N(7)-methylguanine at position 46 (m7G46) in tRNA.</text>
</comment>
<dbReference type="Pfam" id="PF02390">
    <property type="entry name" value="Methyltransf_4"/>
    <property type="match status" value="1"/>
</dbReference>
<evidence type="ECO:0000313" key="8">
    <source>
        <dbReference type="EMBL" id="SDZ50494.1"/>
    </source>
</evidence>
<evidence type="ECO:0000256" key="6">
    <source>
        <dbReference type="ARBA" id="ARBA00022694"/>
    </source>
</evidence>
<dbReference type="EC" id="2.1.1.33" evidence="7"/>
<feature type="binding site" evidence="7">
    <location>
        <position position="47"/>
    </location>
    <ligand>
        <name>S-adenosyl-L-methionine</name>
        <dbReference type="ChEBI" id="CHEBI:59789"/>
    </ligand>
</feature>
<dbReference type="InterPro" id="IPR055361">
    <property type="entry name" value="tRNA_methyltr_TrmB_bact"/>
</dbReference>
<gene>
    <name evidence="7" type="primary">trmB</name>
    <name evidence="8" type="ORF">SAMN05444412_11856</name>
</gene>
<comment type="caution">
    <text evidence="8">The sequence shown here is derived from an EMBL/GenBank/DDBJ whole genome shotgun (WGS) entry which is preliminary data.</text>
</comment>
<keyword evidence="3 7" id="KW-0489">Methyltransferase</keyword>
<dbReference type="RefSeq" id="WP_019600066.1">
    <property type="nucleotide sequence ID" value="NZ_FNQC01000018.1"/>
</dbReference>
<sequence>MSRNKLQRYRENLDNKNVVQPGKEIFDNIKGNWGSDQFENNNPIVVELACGRGEFSVGLAAVYPDLNFIGVDIKGSRLWKGSKIAIEQGLENVAFLRAQIQLLDKYFEKDELSEIWITFPDPYVREGDEKRRLTYPKFLEMYKSILKKEGIVHFKTDNTPLFDYTLGIVSEREDCEILAETSDFDQSEWRDEHFGIKTKYEKIFSDKGEKIKYLKFRFKD</sequence>
<evidence type="ECO:0000256" key="2">
    <source>
        <dbReference type="ARBA" id="ARBA00003015"/>
    </source>
</evidence>
<feature type="binding site" evidence="7">
    <location>
        <position position="121"/>
    </location>
    <ligand>
        <name>S-adenosyl-L-methionine</name>
        <dbReference type="ChEBI" id="CHEBI:59789"/>
    </ligand>
</feature>
<dbReference type="HAMAP" id="MF_01057">
    <property type="entry name" value="tRNA_methyltr_TrmB"/>
    <property type="match status" value="1"/>
</dbReference>
<dbReference type="Gene3D" id="3.40.50.150">
    <property type="entry name" value="Vaccinia Virus protein VP39"/>
    <property type="match status" value="1"/>
</dbReference>
<dbReference type="NCBIfam" id="NF001080">
    <property type="entry name" value="PRK00121.2-2"/>
    <property type="match status" value="1"/>
</dbReference>
<comment type="caution">
    <text evidence="7">Lacks conserved residue(s) required for the propagation of feature annotation.</text>
</comment>
<name>A0A1H3TJS1_9BACT</name>
<dbReference type="InterPro" id="IPR003358">
    <property type="entry name" value="tRNA_(Gua-N-7)_MeTrfase_Trmb"/>
</dbReference>
<dbReference type="SUPFAM" id="SSF53335">
    <property type="entry name" value="S-adenosyl-L-methionine-dependent methyltransferases"/>
    <property type="match status" value="1"/>
</dbReference>
<protein>
    <recommendedName>
        <fullName evidence="7">tRNA (guanine-N(7)-)-methyltransferase</fullName>
        <ecNumber evidence="7">2.1.1.33</ecNumber>
    </recommendedName>
    <alternativeName>
        <fullName evidence="7">tRNA (guanine(46)-N(7))-methyltransferase</fullName>
    </alternativeName>
    <alternativeName>
        <fullName evidence="7">tRNA(m7G46)-methyltransferase</fullName>
    </alternativeName>
</protein>
<comment type="catalytic activity">
    <reaction evidence="1 7">
        <text>guanosine(46) in tRNA + S-adenosyl-L-methionine = N(7)-methylguanosine(46) in tRNA + S-adenosyl-L-homocysteine</text>
        <dbReference type="Rhea" id="RHEA:42708"/>
        <dbReference type="Rhea" id="RHEA-COMP:10188"/>
        <dbReference type="Rhea" id="RHEA-COMP:10189"/>
        <dbReference type="ChEBI" id="CHEBI:57856"/>
        <dbReference type="ChEBI" id="CHEBI:59789"/>
        <dbReference type="ChEBI" id="CHEBI:74269"/>
        <dbReference type="ChEBI" id="CHEBI:74480"/>
        <dbReference type="EC" id="2.1.1.33"/>
    </reaction>
</comment>
<comment type="pathway">
    <text evidence="7">tRNA modification; N(7)-methylguanine-tRNA biosynthesis.</text>
</comment>
<feature type="binding site" evidence="7">
    <location>
        <position position="157"/>
    </location>
    <ligand>
        <name>substrate</name>
    </ligand>
</feature>
<evidence type="ECO:0000256" key="5">
    <source>
        <dbReference type="ARBA" id="ARBA00022691"/>
    </source>
</evidence>
<dbReference type="InterPro" id="IPR029063">
    <property type="entry name" value="SAM-dependent_MTases_sf"/>
</dbReference>
<dbReference type="PROSITE" id="PS51625">
    <property type="entry name" value="SAM_MT_TRMB"/>
    <property type="match status" value="1"/>
</dbReference>
<dbReference type="PANTHER" id="PTHR23417:SF14">
    <property type="entry name" value="PENTACOTRIPEPTIDE-REPEAT REGION OF PRORP DOMAIN-CONTAINING PROTEIN"/>
    <property type="match status" value="1"/>
</dbReference>
<keyword evidence="6 7" id="KW-0819">tRNA processing</keyword>
<evidence type="ECO:0000256" key="7">
    <source>
        <dbReference type="HAMAP-Rule" id="MF_01057"/>
    </source>
</evidence>
<accession>A0A1H3TJS1</accession>
<organism evidence="8 9">
    <name type="scientific">Rhodonellum ikkaensis</name>
    <dbReference type="NCBI Taxonomy" id="336829"/>
    <lineage>
        <taxon>Bacteria</taxon>
        <taxon>Pseudomonadati</taxon>
        <taxon>Bacteroidota</taxon>
        <taxon>Cytophagia</taxon>
        <taxon>Cytophagales</taxon>
        <taxon>Cytophagaceae</taxon>
        <taxon>Rhodonellum</taxon>
    </lineage>
</organism>
<feature type="binding site" evidence="7">
    <location>
        <begin position="198"/>
        <end position="201"/>
    </location>
    <ligand>
        <name>substrate</name>
    </ligand>
</feature>
<keyword evidence="9" id="KW-1185">Reference proteome</keyword>
<evidence type="ECO:0000313" key="9">
    <source>
        <dbReference type="Proteomes" id="UP000199663"/>
    </source>
</evidence>
<evidence type="ECO:0000256" key="3">
    <source>
        <dbReference type="ARBA" id="ARBA00022603"/>
    </source>
</evidence>
<proteinExistence type="inferred from homology"/>
<keyword evidence="4 7" id="KW-0808">Transferase</keyword>
<dbReference type="Proteomes" id="UP000199663">
    <property type="component" value="Unassembled WGS sequence"/>
</dbReference>
<dbReference type="EMBL" id="FNQC01000018">
    <property type="protein sequence ID" value="SDZ50494.1"/>
    <property type="molecule type" value="Genomic_DNA"/>
</dbReference>
<keyword evidence="5 7" id="KW-0949">S-adenosyl-L-methionine</keyword>